<organism evidence="3 4">
    <name type="scientific">Candidatus Woesebacteria bacterium GW2011_GWA1_37_7</name>
    <dbReference type="NCBI Taxonomy" id="1618545"/>
    <lineage>
        <taxon>Bacteria</taxon>
        <taxon>Candidatus Woeseibacteriota</taxon>
    </lineage>
</organism>
<dbReference type="Proteomes" id="UP000034591">
    <property type="component" value="Unassembled WGS sequence"/>
</dbReference>
<dbReference type="InterPro" id="IPR004629">
    <property type="entry name" value="WecG_TagA_CpsF"/>
</dbReference>
<protein>
    <submittedName>
        <fullName evidence="3">Polysaccharide pyruvyl transferase CsaB</fullName>
    </submittedName>
</protein>
<evidence type="ECO:0000256" key="1">
    <source>
        <dbReference type="ARBA" id="ARBA00022676"/>
    </source>
</evidence>
<evidence type="ECO:0000313" key="4">
    <source>
        <dbReference type="Proteomes" id="UP000034591"/>
    </source>
</evidence>
<proteinExistence type="predicted"/>
<evidence type="ECO:0000313" key="3">
    <source>
        <dbReference type="EMBL" id="KKQ35997.1"/>
    </source>
</evidence>
<dbReference type="GO" id="GO:0016758">
    <property type="term" value="F:hexosyltransferase activity"/>
    <property type="evidence" value="ECO:0007669"/>
    <property type="project" value="TreeGrafter"/>
</dbReference>
<dbReference type="PANTHER" id="PTHR34136:SF1">
    <property type="entry name" value="UDP-N-ACETYL-D-MANNOSAMINURONIC ACID TRANSFERASE"/>
    <property type="match status" value="1"/>
</dbReference>
<accession>A0A0G0H1C5</accession>
<comment type="caution">
    <text evidence="3">The sequence shown here is derived from an EMBL/GenBank/DDBJ whole genome shotgun (WGS) entry which is preliminary data.</text>
</comment>
<keyword evidence="2 3" id="KW-0808">Transferase</keyword>
<name>A0A0G0H1C5_9BACT</name>
<evidence type="ECO:0000256" key="2">
    <source>
        <dbReference type="ARBA" id="ARBA00022679"/>
    </source>
</evidence>
<dbReference type="AlphaFoldDB" id="A0A0G0H1C5"/>
<sequence length="181" mass="20277">MKTTKIARKVVNILDVKLDSTSLPSVLRFIRLNLKLDRKFLIVTPNPEHILKAQSDNDFKNILNSANLSLPDGIGIIAASKFLILPNPENIIRRLLVLPVQGLGVGFSVLFDREWLSSELELIHGRKLFMELIELGNKMGWKVVLLGDRLKSAQNAKKILERNYQTINISAVEGPNLNSDG</sequence>
<keyword evidence="1" id="KW-0328">Glycosyltransferase</keyword>
<dbReference type="EMBL" id="LBTI01000067">
    <property type="protein sequence ID" value="KKQ35997.1"/>
    <property type="molecule type" value="Genomic_DNA"/>
</dbReference>
<gene>
    <name evidence="3" type="ORF">US53_C0067G0010</name>
</gene>
<dbReference type="STRING" id="1618545.US53_C0067G0010"/>
<dbReference type="PANTHER" id="PTHR34136">
    <property type="match status" value="1"/>
</dbReference>
<reference evidence="3 4" key="1">
    <citation type="journal article" date="2015" name="Nature">
        <title>rRNA introns, odd ribosomes, and small enigmatic genomes across a large radiation of phyla.</title>
        <authorList>
            <person name="Brown C.T."/>
            <person name="Hug L.A."/>
            <person name="Thomas B.C."/>
            <person name="Sharon I."/>
            <person name="Castelle C.J."/>
            <person name="Singh A."/>
            <person name="Wilkins M.J."/>
            <person name="Williams K.H."/>
            <person name="Banfield J.F."/>
        </authorList>
    </citation>
    <scope>NUCLEOTIDE SEQUENCE [LARGE SCALE GENOMIC DNA]</scope>
</reference>